<keyword evidence="1" id="KW-0472">Membrane</keyword>
<keyword evidence="1" id="KW-0812">Transmembrane</keyword>
<reference evidence="4" key="1">
    <citation type="journal article" date="2012" name="Science">
        <title>The Paleozoic origin of enzymatic lignin decomposition reconstructed from 31 fungal genomes.</title>
        <authorList>
            <person name="Floudas D."/>
            <person name="Binder M."/>
            <person name="Riley R."/>
            <person name="Barry K."/>
            <person name="Blanchette R.A."/>
            <person name="Henrissat B."/>
            <person name="Martinez A.T."/>
            <person name="Otillar R."/>
            <person name="Spatafora J.W."/>
            <person name="Yadav J.S."/>
            <person name="Aerts A."/>
            <person name="Benoit I."/>
            <person name="Boyd A."/>
            <person name="Carlson A."/>
            <person name="Copeland A."/>
            <person name="Coutinho P.M."/>
            <person name="de Vries R.P."/>
            <person name="Ferreira P."/>
            <person name="Findley K."/>
            <person name="Foster B."/>
            <person name="Gaskell J."/>
            <person name="Glotzer D."/>
            <person name="Gorecki P."/>
            <person name="Heitman J."/>
            <person name="Hesse C."/>
            <person name="Hori C."/>
            <person name="Igarashi K."/>
            <person name="Jurgens J.A."/>
            <person name="Kallen N."/>
            <person name="Kersten P."/>
            <person name="Kohler A."/>
            <person name="Kuees U."/>
            <person name="Kumar T.K.A."/>
            <person name="Kuo A."/>
            <person name="LaButti K."/>
            <person name="Larrondo L.F."/>
            <person name="Lindquist E."/>
            <person name="Ling A."/>
            <person name="Lombard V."/>
            <person name="Lucas S."/>
            <person name="Lundell T."/>
            <person name="Martin R."/>
            <person name="McLaughlin D.J."/>
            <person name="Morgenstern I."/>
            <person name="Morin E."/>
            <person name="Murat C."/>
            <person name="Nagy L.G."/>
            <person name="Nolan M."/>
            <person name="Ohm R.A."/>
            <person name="Patyshakuliyeva A."/>
            <person name="Rokas A."/>
            <person name="Ruiz-Duenas F.J."/>
            <person name="Sabat G."/>
            <person name="Salamov A."/>
            <person name="Samejima M."/>
            <person name="Schmutz J."/>
            <person name="Slot J.C."/>
            <person name="St John F."/>
            <person name="Stenlid J."/>
            <person name="Sun H."/>
            <person name="Sun S."/>
            <person name="Syed K."/>
            <person name="Tsang A."/>
            <person name="Wiebenga A."/>
            <person name="Young D."/>
            <person name="Pisabarro A."/>
            <person name="Eastwood D.C."/>
            <person name="Martin F."/>
            <person name="Cullen D."/>
            <person name="Grigoriev I.V."/>
            <person name="Hibbett D.S."/>
        </authorList>
    </citation>
    <scope>NUCLEOTIDE SEQUENCE [LARGE SCALE GENOMIC DNA]</scope>
    <source>
        <strain evidence="4">RWD-64-598 SS2</strain>
    </source>
</reference>
<name>R7SC71_CONPW</name>
<sequence length="608" mass="68481">MCKWCQLREPTWRCDDCFGFPEGCQECFRSAHQHMPFHNVRTWTGTYYEPSFLSKCGLVTQLGHGGRTCPAPKKSSESDKPSSVFERLSIRIGLRKAFTHKHTDHDGNSILTIVDTNGLHQVAVNWCGCDKKADEDIELLEHGLYPASQKTPRTAFTFRVLDDYLLQNRECKVPANSYIAQLRRKTMDSMPQEVPVRYVELNRCSRQWRLLKGLLAHGEGMNRGTDSGQGSLATVCPGCPRPQVNMPEGWEADPQKWKHGATLCMDGNFKADHLRMRKEANDVPLTDGAAYMTESKAYEKHLDTYPANAEISTCNAHRAITQANQTRGVHKDVTRIVAVACARHGFFIPGSAVSLQKGEAFANTDWALWMALLWYSGLLNVLVLYDVWCIFVIHLLSRFAKSKFINLPLDMTIMGGIGQFHVHGHKDACVARWSPLYIVGAGNVDGEILEMLWAALNEISRSTRSMSTSHRKEVLDDHMDDSNWKKLTKIALSLAEKWKRAVVEFPDAQKAFLDLSAVAGPDQVATWTEQLDKAQAERASNPAAMEILNIKVEDMPTQADIQTELSEEVPRRPGQLSTVEWLSDGLDIHAEQCVKHWRCLCAKRLTRS</sequence>
<feature type="transmembrane region" description="Helical" evidence="1">
    <location>
        <begin position="366"/>
        <end position="396"/>
    </location>
</feature>
<dbReference type="GeneID" id="19208651"/>
<evidence type="ECO:0000256" key="1">
    <source>
        <dbReference type="SAM" id="Phobius"/>
    </source>
</evidence>
<evidence type="ECO:0000259" key="2">
    <source>
        <dbReference type="Pfam" id="PF18803"/>
    </source>
</evidence>
<dbReference type="Proteomes" id="UP000053558">
    <property type="component" value="Unassembled WGS sequence"/>
</dbReference>
<dbReference type="EMBL" id="JH711724">
    <property type="protein sequence ID" value="EIW73756.1"/>
    <property type="molecule type" value="Genomic_DNA"/>
</dbReference>
<protein>
    <recommendedName>
        <fullName evidence="2">CxC2-like cysteine cluster KDZ transposase-associated domain-containing protein</fullName>
    </recommendedName>
</protein>
<accession>R7SC71</accession>
<dbReference type="OMA" id="ICIVETH"/>
<dbReference type="InterPro" id="IPR040521">
    <property type="entry name" value="KDZ"/>
</dbReference>
<dbReference type="KEGG" id="cput:CONPUDRAFT_68456"/>
<dbReference type="Pfam" id="PF18803">
    <property type="entry name" value="CxC2"/>
    <property type="match status" value="1"/>
</dbReference>
<keyword evidence="1" id="KW-1133">Transmembrane helix</keyword>
<dbReference type="RefSeq" id="XP_007776067.1">
    <property type="nucleotide sequence ID" value="XM_007777877.1"/>
</dbReference>
<dbReference type="PANTHER" id="PTHR33096">
    <property type="entry name" value="CXC2 DOMAIN-CONTAINING PROTEIN"/>
    <property type="match status" value="1"/>
</dbReference>
<dbReference type="Pfam" id="PF18758">
    <property type="entry name" value="KDZ"/>
    <property type="match status" value="1"/>
</dbReference>
<organism evidence="3 4">
    <name type="scientific">Coniophora puteana (strain RWD-64-598)</name>
    <name type="common">Brown rot fungus</name>
    <dbReference type="NCBI Taxonomy" id="741705"/>
    <lineage>
        <taxon>Eukaryota</taxon>
        <taxon>Fungi</taxon>
        <taxon>Dikarya</taxon>
        <taxon>Basidiomycota</taxon>
        <taxon>Agaricomycotina</taxon>
        <taxon>Agaricomycetes</taxon>
        <taxon>Agaricomycetidae</taxon>
        <taxon>Boletales</taxon>
        <taxon>Coniophorineae</taxon>
        <taxon>Coniophoraceae</taxon>
        <taxon>Coniophora</taxon>
    </lineage>
</organism>
<keyword evidence="4" id="KW-1185">Reference proteome</keyword>
<dbReference type="InterPro" id="IPR041457">
    <property type="entry name" value="CxC2_KDZ-assoc"/>
</dbReference>
<proteinExistence type="predicted"/>
<dbReference type="AlphaFoldDB" id="R7SC71"/>
<evidence type="ECO:0000313" key="3">
    <source>
        <dbReference type="EMBL" id="EIW73756.1"/>
    </source>
</evidence>
<feature type="domain" description="CxC2-like cysteine cluster KDZ transposase-associated" evidence="2">
    <location>
        <begin position="93"/>
        <end position="187"/>
    </location>
</feature>
<dbReference type="OrthoDB" id="3192989at2759"/>
<gene>
    <name evidence="3" type="ORF">CONPUDRAFT_68456</name>
</gene>
<evidence type="ECO:0000313" key="4">
    <source>
        <dbReference type="Proteomes" id="UP000053558"/>
    </source>
</evidence>
<dbReference type="eggNOG" id="ENOG502SJ1F">
    <property type="taxonomic scope" value="Eukaryota"/>
</dbReference>
<dbReference type="PANTHER" id="PTHR33096:SF1">
    <property type="entry name" value="CXC1-LIKE CYSTEINE CLUSTER ASSOCIATED WITH KDZ TRANSPOSASES DOMAIN-CONTAINING PROTEIN"/>
    <property type="match status" value="1"/>
</dbReference>